<organism evidence="1 2">
    <name type="scientific">Trypanosoma brucei gambiense (strain MHOM/CI/86/DAL972)</name>
    <dbReference type="NCBI Taxonomy" id="679716"/>
    <lineage>
        <taxon>Eukaryota</taxon>
        <taxon>Discoba</taxon>
        <taxon>Euglenozoa</taxon>
        <taxon>Kinetoplastea</taxon>
        <taxon>Metakinetoplastina</taxon>
        <taxon>Trypanosomatida</taxon>
        <taxon>Trypanosomatidae</taxon>
        <taxon>Trypanosoma</taxon>
    </lineage>
</organism>
<dbReference type="AlphaFoldDB" id="C9ZJA1"/>
<evidence type="ECO:0000313" key="2">
    <source>
        <dbReference type="Proteomes" id="UP000002316"/>
    </source>
</evidence>
<dbReference type="Proteomes" id="UP000002316">
    <property type="component" value="Chromosome 2"/>
</dbReference>
<dbReference type="RefSeq" id="XP_011771765.1">
    <property type="nucleotide sequence ID" value="XM_011773463.1"/>
</dbReference>
<evidence type="ECO:0000313" key="1">
    <source>
        <dbReference type="EMBL" id="CBH09460.1"/>
    </source>
</evidence>
<protein>
    <submittedName>
        <fullName evidence="1">Uncharacterized protein</fullName>
    </submittedName>
</protein>
<dbReference type="EMBL" id="FN554965">
    <property type="protein sequence ID" value="CBH09460.1"/>
    <property type="molecule type" value="Genomic_DNA"/>
</dbReference>
<gene>
    <name evidence="1" type="ORF">TbgDal_II1960</name>
</gene>
<dbReference type="GeneID" id="23858596"/>
<name>C9ZJA1_TRYB9</name>
<dbReference type="KEGG" id="tbg:TbgDal_II1960"/>
<proteinExistence type="predicted"/>
<reference evidence="2" key="1">
    <citation type="journal article" date="2010" name="PLoS Negl. Trop. Dis.">
        <title>The genome sequence of Trypanosoma brucei gambiense, causative agent of chronic human african trypanosomiasis.</title>
        <authorList>
            <person name="Jackson A.P."/>
            <person name="Sanders M."/>
            <person name="Berry A."/>
            <person name="McQuillan J."/>
            <person name="Aslett M.A."/>
            <person name="Quail M.A."/>
            <person name="Chukualim B."/>
            <person name="Capewell P."/>
            <person name="MacLeod A."/>
            <person name="Melville S.E."/>
            <person name="Gibson W."/>
            <person name="Barry J.D."/>
            <person name="Berriman M."/>
            <person name="Hertz-Fowler C."/>
        </authorList>
    </citation>
    <scope>NUCLEOTIDE SEQUENCE [LARGE SCALE GENOMIC DNA]</scope>
    <source>
        <strain evidence="2">MHOM/CI/86/DAL972</strain>
    </source>
</reference>
<accession>C9ZJA1</accession>
<sequence length="100" mass="11629">MMIMLSLDISAFTTSLPYECSFKFFLRKKRAANFSTNGGGGVFLWNWQAATAIIQECEYTQNMQQRKKRKKTEALLSQSSSPSSQCYYFYPNRLNPYVLR</sequence>